<protein>
    <recommendedName>
        <fullName evidence="1">Phage tail assembly chaperone-like domain-containing protein</fullName>
    </recommendedName>
</protein>
<dbReference type="EMBL" id="CP002117">
    <property type="protein sequence ID" value="ADN36215.1"/>
    <property type="molecule type" value="Genomic_DNA"/>
</dbReference>
<keyword evidence="3" id="KW-1185">Reference proteome</keyword>
<dbReference type="HOGENOM" id="CLU_1954689_0_0_2"/>
<organism evidence="2 3">
    <name type="scientific">Methanolacinia petrolearia (strain DSM 11571 / OCM 486 / SEBR 4847)</name>
    <name type="common">Methanoplanus petrolearius</name>
    <dbReference type="NCBI Taxonomy" id="679926"/>
    <lineage>
        <taxon>Archaea</taxon>
        <taxon>Methanobacteriati</taxon>
        <taxon>Methanobacteriota</taxon>
        <taxon>Stenosarchaea group</taxon>
        <taxon>Methanomicrobia</taxon>
        <taxon>Methanomicrobiales</taxon>
        <taxon>Methanomicrobiaceae</taxon>
        <taxon>Methanolacinia</taxon>
    </lineage>
</organism>
<sequence length="128" mass="15098">MTEKTYNIKTNGYGDVISIFSSRGEYIPSDPGNCHYQKFLEAEESAKSYETAYEYTFEGRLEVVRAKRNRKLEESDKYTMPDFPIDDTEREEWLAYRQLLRDLPSTLTEENIDIFEWPMKPNEATQGE</sequence>
<name>E1RFI5_METP4</name>
<accession>E1RFI5</accession>
<dbReference type="InterPro" id="IPR031893">
    <property type="entry name" value="Phage_tail_APC"/>
</dbReference>
<evidence type="ECO:0000313" key="2">
    <source>
        <dbReference type="EMBL" id="ADN36215.1"/>
    </source>
</evidence>
<feature type="domain" description="Phage tail assembly chaperone-like" evidence="1">
    <location>
        <begin position="62"/>
        <end position="122"/>
    </location>
</feature>
<proteinExistence type="predicted"/>
<reference evidence="2 3" key="1">
    <citation type="journal article" date="2010" name="Stand. Genomic Sci.">
        <title>Complete genome sequence of Methanoplanus petrolearius type strain (SEBR 4847).</title>
        <authorList>
            <person name="Brambilla E."/>
            <person name="Djao O.D."/>
            <person name="Daligault H."/>
            <person name="Lapidus A."/>
            <person name="Lucas S."/>
            <person name="Hammon N."/>
            <person name="Nolan M."/>
            <person name="Tice H."/>
            <person name="Cheng J.F."/>
            <person name="Han C."/>
            <person name="Tapia R."/>
            <person name="Goodwin L."/>
            <person name="Pitluck S."/>
            <person name="Liolios K."/>
            <person name="Ivanova N."/>
            <person name="Mavromatis K."/>
            <person name="Mikhailova N."/>
            <person name="Pati A."/>
            <person name="Chen A."/>
            <person name="Palaniappan K."/>
            <person name="Land M."/>
            <person name="Hauser L."/>
            <person name="Chang Y.J."/>
            <person name="Jeffries C.D."/>
            <person name="Rohde M."/>
            <person name="Spring S."/>
            <person name="Sikorski J."/>
            <person name="Goker M."/>
            <person name="Woyke T."/>
            <person name="Bristow J."/>
            <person name="Eisen J.A."/>
            <person name="Markowitz V."/>
            <person name="Hugenholtz P."/>
            <person name="Kyrpides N.C."/>
            <person name="Klenk H.P."/>
        </authorList>
    </citation>
    <scope>NUCLEOTIDE SEQUENCE [LARGE SCALE GENOMIC DNA]</scope>
    <source>
        <strain evidence="3">DSM 11571 / OCM 486 / SEBR 4847</strain>
    </source>
</reference>
<dbReference type="OrthoDB" id="377218at2157"/>
<evidence type="ECO:0000259" key="1">
    <source>
        <dbReference type="Pfam" id="PF16778"/>
    </source>
</evidence>
<evidence type="ECO:0000313" key="3">
    <source>
        <dbReference type="Proteomes" id="UP000006565"/>
    </source>
</evidence>
<dbReference type="RefSeq" id="WP_013329392.1">
    <property type="nucleotide sequence ID" value="NC_014507.1"/>
</dbReference>
<dbReference type="KEGG" id="mpi:Mpet_1456"/>
<dbReference type="Proteomes" id="UP000006565">
    <property type="component" value="Chromosome"/>
</dbReference>
<dbReference type="AlphaFoldDB" id="E1RFI5"/>
<dbReference type="Gene3D" id="6.10.140.1310">
    <property type="match status" value="1"/>
</dbReference>
<dbReference type="STRING" id="679926.Mpet_1456"/>
<gene>
    <name evidence="2" type="ordered locus">Mpet_1456</name>
</gene>
<dbReference type="GeneID" id="25394995"/>
<dbReference type="Pfam" id="PF16778">
    <property type="entry name" value="Phage_tail_APC"/>
    <property type="match status" value="1"/>
</dbReference>